<gene>
    <name evidence="1" type="ORF">MSHO_45240</name>
</gene>
<name>A0A7I7LIG7_9MYCO</name>
<evidence type="ECO:0000313" key="1">
    <source>
        <dbReference type="EMBL" id="BBX59179.1"/>
    </source>
</evidence>
<sequence length="65" mass="7093">MFHTGLATPVRPGDIRTDCPRTAVAHMDRATRPTALATLNHRATARLMGLQMEVMPTGTMCQVTD</sequence>
<accession>A0A7I7LIG7</accession>
<dbReference type="AlphaFoldDB" id="A0A7I7LIG7"/>
<evidence type="ECO:0000313" key="2">
    <source>
        <dbReference type="Proteomes" id="UP000467164"/>
    </source>
</evidence>
<organism evidence="1 2">
    <name type="scientific">Mycobacterium shottsii</name>
    <dbReference type="NCBI Taxonomy" id="133549"/>
    <lineage>
        <taxon>Bacteria</taxon>
        <taxon>Bacillati</taxon>
        <taxon>Actinomycetota</taxon>
        <taxon>Actinomycetes</taxon>
        <taxon>Mycobacteriales</taxon>
        <taxon>Mycobacteriaceae</taxon>
        <taxon>Mycobacterium</taxon>
        <taxon>Mycobacterium ulcerans group</taxon>
    </lineage>
</organism>
<dbReference type="Proteomes" id="UP000467164">
    <property type="component" value="Chromosome"/>
</dbReference>
<keyword evidence="2" id="KW-1185">Reference proteome</keyword>
<dbReference type="KEGG" id="msho:MSHO_45240"/>
<reference evidence="1 2" key="1">
    <citation type="journal article" date="2019" name="Emerg. Microbes Infect.">
        <title>Comprehensive subspecies identification of 175 nontuberculous mycobacteria species based on 7547 genomic profiles.</title>
        <authorList>
            <person name="Matsumoto Y."/>
            <person name="Kinjo T."/>
            <person name="Motooka D."/>
            <person name="Nabeya D."/>
            <person name="Jung N."/>
            <person name="Uechi K."/>
            <person name="Horii T."/>
            <person name="Iida T."/>
            <person name="Fujita J."/>
            <person name="Nakamura S."/>
        </authorList>
    </citation>
    <scope>NUCLEOTIDE SEQUENCE [LARGE SCALE GENOMIC DNA]</scope>
    <source>
        <strain evidence="1 2">JCM 12657</strain>
    </source>
</reference>
<dbReference type="EMBL" id="AP022572">
    <property type="protein sequence ID" value="BBX59179.1"/>
    <property type="molecule type" value="Genomic_DNA"/>
</dbReference>
<protein>
    <submittedName>
        <fullName evidence="1">Uncharacterized protein</fullName>
    </submittedName>
</protein>
<proteinExistence type="predicted"/>